<keyword evidence="4" id="KW-1185">Reference proteome</keyword>
<comment type="caution">
    <text evidence="3">The sequence shown here is derived from an EMBL/GenBank/DDBJ whole genome shotgun (WGS) entry which is preliminary data.</text>
</comment>
<evidence type="ECO:0000259" key="2">
    <source>
        <dbReference type="Pfam" id="PF00795"/>
    </source>
</evidence>
<dbReference type="InterPro" id="IPR050345">
    <property type="entry name" value="Aliph_Amidase/BUP"/>
</dbReference>
<keyword evidence="1" id="KW-0378">Hydrolase</keyword>
<organism evidence="3 4">
    <name type="scientific">[Emmonsia] crescens</name>
    <dbReference type="NCBI Taxonomy" id="73230"/>
    <lineage>
        <taxon>Eukaryota</taxon>
        <taxon>Fungi</taxon>
        <taxon>Dikarya</taxon>
        <taxon>Ascomycota</taxon>
        <taxon>Pezizomycotina</taxon>
        <taxon>Eurotiomycetes</taxon>
        <taxon>Eurotiomycetidae</taxon>
        <taxon>Onygenales</taxon>
        <taxon>Ajellomycetaceae</taxon>
        <taxon>Emergomyces</taxon>
    </lineage>
</organism>
<proteinExistence type="predicted"/>
<dbReference type="PANTHER" id="PTHR43674:SF12">
    <property type="entry name" value="NITRILASE C965.09-RELATED"/>
    <property type="match status" value="1"/>
</dbReference>
<dbReference type="InterPro" id="IPR036526">
    <property type="entry name" value="C-N_Hydrolase_sf"/>
</dbReference>
<evidence type="ECO:0000313" key="3">
    <source>
        <dbReference type="EMBL" id="PGH36953.1"/>
    </source>
</evidence>
<accession>A0A2B7ZUU3</accession>
<dbReference type="AlphaFoldDB" id="A0A2B7ZUU3"/>
<protein>
    <recommendedName>
        <fullName evidence="2">CN hydrolase domain-containing protein</fullName>
    </recommendedName>
</protein>
<dbReference type="InterPro" id="IPR003010">
    <property type="entry name" value="C-N_Hydrolase"/>
</dbReference>
<feature type="domain" description="CN hydrolase" evidence="2">
    <location>
        <begin position="5"/>
        <end position="136"/>
    </location>
</feature>
<dbReference type="Proteomes" id="UP000226031">
    <property type="component" value="Unassembled WGS sequence"/>
</dbReference>
<evidence type="ECO:0000313" key="4">
    <source>
        <dbReference type="Proteomes" id="UP000226031"/>
    </source>
</evidence>
<gene>
    <name evidence="3" type="ORF">GX50_00188</name>
</gene>
<dbReference type="GO" id="GO:0016811">
    <property type="term" value="F:hydrolase activity, acting on carbon-nitrogen (but not peptide) bonds, in linear amides"/>
    <property type="evidence" value="ECO:0007669"/>
    <property type="project" value="TreeGrafter"/>
</dbReference>
<dbReference type="Pfam" id="PF00795">
    <property type="entry name" value="CN_hydrolase"/>
    <property type="match status" value="1"/>
</dbReference>
<dbReference type="EMBL" id="PDND01000002">
    <property type="protein sequence ID" value="PGH36953.1"/>
    <property type="molecule type" value="Genomic_DNA"/>
</dbReference>
<dbReference type="VEuPathDB" id="FungiDB:EMCG_06459"/>
<dbReference type="STRING" id="73230.A0A2B7ZUU3"/>
<dbReference type="Gene3D" id="3.60.110.10">
    <property type="entry name" value="Carbon-nitrogen hydrolase"/>
    <property type="match status" value="1"/>
</dbReference>
<reference evidence="3 4" key="1">
    <citation type="submission" date="2017-10" db="EMBL/GenBank/DDBJ databases">
        <title>Comparative genomics in systemic dimorphic fungi from Ajellomycetaceae.</title>
        <authorList>
            <person name="Munoz J.F."/>
            <person name="Mcewen J.G."/>
            <person name="Clay O.K."/>
            <person name="Cuomo C.A."/>
        </authorList>
    </citation>
    <scope>NUCLEOTIDE SEQUENCE [LARGE SCALE GENOMIC DNA]</scope>
    <source>
        <strain evidence="3 4">UAMH4076</strain>
    </source>
</reference>
<name>A0A2B7ZUU3_9EURO</name>
<sequence>MKTTASHVTQLVVYPETAFTTFFSRHVVNQAEVERFFEKGDDITKNENIKVFFDAAQSLNTDVYMGYAELTSDGDSYNTCIYHSGMEGKVISKYRKIYLFGTSEPVKNRNAVNQLEKEYFKPGNLSFNAFRAPDLIPGALQKGDATIESDTAEKGDPIIDMMI</sequence>
<dbReference type="PANTHER" id="PTHR43674">
    <property type="entry name" value="NITRILASE C965.09-RELATED"/>
    <property type="match status" value="1"/>
</dbReference>
<evidence type="ECO:0000256" key="1">
    <source>
        <dbReference type="ARBA" id="ARBA00022801"/>
    </source>
</evidence>
<dbReference type="SUPFAM" id="SSF56317">
    <property type="entry name" value="Carbon-nitrogen hydrolase"/>
    <property type="match status" value="1"/>
</dbReference>